<keyword evidence="1" id="KW-1133">Transmembrane helix</keyword>
<proteinExistence type="predicted"/>
<gene>
    <name evidence="2" type="ORF">MWN34_07675</name>
</gene>
<evidence type="ECO:0000256" key="1">
    <source>
        <dbReference type="SAM" id="Phobius"/>
    </source>
</evidence>
<dbReference type="Proteomes" id="UP001203284">
    <property type="component" value="Unassembled WGS sequence"/>
</dbReference>
<feature type="transmembrane region" description="Helical" evidence="1">
    <location>
        <begin position="44"/>
        <end position="66"/>
    </location>
</feature>
<evidence type="ECO:0000313" key="2">
    <source>
        <dbReference type="EMBL" id="MCK0196792.1"/>
    </source>
</evidence>
<keyword evidence="1" id="KW-0812">Transmembrane</keyword>
<protein>
    <submittedName>
        <fullName evidence="2">Uncharacterized protein</fullName>
    </submittedName>
</protein>
<dbReference type="EMBL" id="JALKCH010000004">
    <property type="protein sequence ID" value="MCK0196792.1"/>
    <property type="molecule type" value="Genomic_DNA"/>
</dbReference>
<keyword evidence="3" id="KW-1185">Reference proteome</keyword>
<organism evidence="2 3">
    <name type="scientific">Ancylobacter crimeensis</name>
    <dbReference type="NCBI Taxonomy" id="2579147"/>
    <lineage>
        <taxon>Bacteria</taxon>
        <taxon>Pseudomonadati</taxon>
        <taxon>Pseudomonadota</taxon>
        <taxon>Alphaproteobacteria</taxon>
        <taxon>Hyphomicrobiales</taxon>
        <taxon>Xanthobacteraceae</taxon>
        <taxon>Ancylobacter</taxon>
    </lineage>
</organism>
<reference evidence="2 3" key="1">
    <citation type="submission" date="2022-04" db="EMBL/GenBank/DDBJ databases">
        <authorList>
            <person name="Grouzdev D.S."/>
            <person name="Pantiukh K.S."/>
            <person name="Krutkina M.S."/>
        </authorList>
    </citation>
    <scope>NUCLEOTIDE SEQUENCE [LARGE SCALE GENOMIC DNA]</scope>
    <source>
        <strain evidence="2 3">6x-1</strain>
    </source>
</reference>
<dbReference type="RefSeq" id="WP_247028206.1">
    <property type="nucleotide sequence ID" value="NZ_JALKCH010000004.1"/>
</dbReference>
<feature type="transmembrane region" description="Helical" evidence="1">
    <location>
        <begin position="101"/>
        <end position="121"/>
    </location>
</feature>
<accession>A0ABT0DA15</accession>
<keyword evidence="1" id="KW-0472">Membrane</keyword>
<feature type="transmembrane region" description="Helical" evidence="1">
    <location>
        <begin position="18"/>
        <end position="37"/>
    </location>
</feature>
<name>A0ABT0DA15_9HYPH</name>
<evidence type="ECO:0000313" key="3">
    <source>
        <dbReference type="Proteomes" id="UP001203284"/>
    </source>
</evidence>
<sequence>MSDIPDRMAVLVDMNKQIVGVSGAMIALAATFLTGLIGQNSSPWVLSAIGIAALLLLLATCCALISHAKAPQYYAALAAPPPNADAIKQAWSGCAGWANTAFILFAAALAAIFVFGALRVLDPGANDARTAIDKSAELLLKDGKIADRKDWTSIATAGSGDSEHWVVTFNGVKGTTVACKVSTRSGALQACQ</sequence>
<comment type="caution">
    <text evidence="2">The sequence shown here is derived from an EMBL/GenBank/DDBJ whole genome shotgun (WGS) entry which is preliminary data.</text>
</comment>